<gene>
    <name evidence="1" type="ORF">AACH06_25705</name>
</gene>
<protein>
    <submittedName>
        <fullName evidence="1">Uncharacterized protein</fullName>
    </submittedName>
</protein>
<name>A0ABU9BWI5_9BURK</name>
<accession>A0ABU9BWI5</accession>
<comment type="caution">
    <text evidence="1">The sequence shown here is derived from an EMBL/GenBank/DDBJ whole genome shotgun (WGS) entry which is preliminary data.</text>
</comment>
<dbReference type="Proteomes" id="UP001371218">
    <property type="component" value="Unassembled WGS sequence"/>
</dbReference>
<reference evidence="1 2" key="1">
    <citation type="submission" date="2024-04" db="EMBL/GenBank/DDBJ databases">
        <title>Novel species of the genus Ideonella isolated from streams.</title>
        <authorList>
            <person name="Lu H."/>
        </authorList>
    </citation>
    <scope>NUCLEOTIDE SEQUENCE [LARGE SCALE GENOMIC DNA]</scope>
    <source>
        <strain evidence="1 2">DXS29W</strain>
    </source>
</reference>
<evidence type="ECO:0000313" key="2">
    <source>
        <dbReference type="Proteomes" id="UP001371218"/>
    </source>
</evidence>
<dbReference type="EMBL" id="JBBUTG010000026">
    <property type="protein sequence ID" value="MEK8034236.1"/>
    <property type="molecule type" value="Genomic_DNA"/>
</dbReference>
<evidence type="ECO:0000313" key="1">
    <source>
        <dbReference type="EMBL" id="MEK8034236.1"/>
    </source>
</evidence>
<organism evidence="1 2">
    <name type="scientific">Ideonella lacteola</name>
    <dbReference type="NCBI Taxonomy" id="2984193"/>
    <lineage>
        <taxon>Bacteria</taxon>
        <taxon>Pseudomonadati</taxon>
        <taxon>Pseudomonadota</taxon>
        <taxon>Betaproteobacteria</taxon>
        <taxon>Burkholderiales</taxon>
        <taxon>Sphaerotilaceae</taxon>
        <taxon>Ideonella</taxon>
    </lineage>
</organism>
<sequence>MSSNLTPVALDGYEATSIDQNPHLPSSPNYLAWCLGHWMRNKGMPTPACVFPSRGYVLKANGRAFDMRYEDHPRELTETAPA</sequence>
<dbReference type="RefSeq" id="WP_341428664.1">
    <property type="nucleotide sequence ID" value="NZ_JBBUTG010000026.1"/>
</dbReference>
<proteinExistence type="predicted"/>
<keyword evidence="2" id="KW-1185">Reference proteome</keyword>